<dbReference type="Proteomes" id="UP000295554">
    <property type="component" value="Unassembled WGS sequence"/>
</dbReference>
<sequence length="214" mass="22687">MKPSRYLLLSVLVTLPLLAACSATTIEDQPASEFSTAGLHAASGTGFDSAYVLPGANLPGYGQIRFEPFDVSGVDVSTTTMTGTTRRDWEMTAEKEKKLIAAWAGATAHAFPDYPREEGAGKSLRVEASLTRLSPGRAVNTAAGTLGSASTANRDVVNVSIEIRLFDADSGQLLALVRDRQAVGALQWTRAAGTDMTNLFNAWAALLHTRVSGR</sequence>
<keyword evidence="1" id="KW-0732">Signal</keyword>
<name>A0A4V2ZX87_9GAMM</name>
<organism evidence="2 3">
    <name type="scientific">Seongchinamella unica</name>
    <dbReference type="NCBI Taxonomy" id="2547392"/>
    <lineage>
        <taxon>Bacteria</taxon>
        <taxon>Pseudomonadati</taxon>
        <taxon>Pseudomonadota</taxon>
        <taxon>Gammaproteobacteria</taxon>
        <taxon>Cellvibrionales</taxon>
        <taxon>Halieaceae</taxon>
        <taxon>Seongchinamella</taxon>
    </lineage>
</organism>
<accession>A0A4V2ZX87</accession>
<evidence type="ECO:0000256" key="1">
    <source>
        <dbReference type="SAM" id="SignalP"/>
    </source>
</evidence>
<dbReference type="AlphaFoldDB" id="A0A4V2ZX87"/>
<dbReference type="InterPro" id="IPR021747">
    <property type="entry name" value="DUF3313"/>
</dbReference>
<reference evidence="2 3" key="1">
    <citation type="submission" date="2019-03" db="EMBL/GenBank/DDBJ databases">
        <title>Seongchinamella monodicae gen. nov., sp. nov., a novel member of the Gammaproteobacteria isolated from a tidal mudflat of beach.</title>
        <authorList>
            <person name="Yang H.G."/>
            <person name="Kang J.W."/>
            <person name="Lee S.D."/>
        </authorList>
    </citation>
    <scope>NUCLEOTIDE SEQUENCE [LARGE SCALE GENOMIC DNA]</scope>
    <source>
        <strain evidence="2 3">GH4-78</strain>
    </source>
</reference>
<evidence type="ECO:0000313" key="2">
    <source>
        <dbReference type="EMBL" id="TDG13664.1"/>
    </source>
</evidence>
<proteinExistence type="predicted"/>
<feature type="signal peptide" evidence="1">
    <location>
        <begin position="1"/>
        <end position="19"/>
    </location>
</feature>
<dbReference type="EMBL" id="SMSE01000002">
    <property type="protein sequence ID" value="TDG13664.1"/>
    <property type="molecule type" value="Genomic_DNA"/>
</dbReference>
<feature type="chain" id="PRO_5020289410" evidence="1">
    <location>
        <begin position="20"/>
        <end position="214"/>
    </location>
</feature>
<keyword evidence="3" id="KW-1185">Reference proteome</keyword>
<evidence type="ECO:0000313" key="3">
    <source>
        <dbReference type="Proteomes" id="UP000295554"/>
    </source>
</evidence>
<dbReference type="Pfam" id="PF11769">
    <property type="entry name" value="DUF3313"/>
    <property type="match status" value="1"/>
</dbReference>
<dbReference type="RefSeq" id="WP_133211855.1">
    <property type="nucleotide sequence ID" value="NZ_SMSE01000002.1"/>
</dbReference>
<gene>
    <name evidence="2" type="ORF">E2F43_09075</name>
</gene>
<dbReference type="PROSITE" id="PS51257">
    <property type="entry name" value="PROKAR_LIPOPROTEIN"/>
    <property type="match status" value="1"/>
</dbReference>
<protein>
    <submittedName>
        <fullName evidence="2">DUF3313 family protein</fullName>
    </submittedName>
</protein>
<comment type="caution">
    <text evidence="2">The sequence shown here is derived from an EMBL/GenBank/DDBJ whole genome shotgun (WGS) entry which is preliminary data.</text>
</comment>
<dbReference type="OrthoDB" id="5735314at2"/>